<dbReference type="InParanoid" id="C5DTI2"/>
<comment type="function">
    <text evidence="4">Regulates mitochondrial small subunit maturation by controlling 15S rRNA 5'-end processing. Localizes to the 5' precursor of the 15S rRNA in a position that is subsequently occupied by mS47 in the mature yeast mtSSU. Uses structure and sequence-specific RNA recognition, binding to a single-stranded region of the precursor and specifically recognizing bases -6 to -1. The exchange of Ccm1 for mS47 is coupled to the irreversible removal of precursor rRNA that is accompanied by conformational changes of the mitoribosomal proteins uS5m and mS26. These conformational changes signal completion of 5'-end rRNA processing through protection of the mature 5'-end of the 15S rRNA and stabilization of mS47. The removal of the 5' precursor together with the dissociation of Ccm1 may be catalyzed by the 5'-3' exoribonuclease Pet127. Involved in the specific removal of group I introns in mitochondrial encoded transcripts.</text>
</comment>
<dbReference type="Pfam" id="PF13041">
    <property type="entry name" value="PPR_2"/>
    <property type="match status" value="1"/>
</dbReference>
<keyword evidence="3" id="KW-0677">Repeat</keyword>
<dbReference type="KEGG" id="zro:ZYRO0C08778g"/>
<sequence length="650" mass="75477">MLGIRYQILSRNFQLYSRVQGSSLKEKLNNLQQRQTVLNKSSKELKRLDAKKRLEIKKTQKRAYPRQKAITLLQKQNKNLDQELKAAAIGPTSDSDLKYLLKTRDKRLIYTILGITGEQLRDSVLIDKDVKKFLKRGLIEKAVILTRLAKNRGSAGMNSIMKYFFHESQAPQSAVDMYNWRKKWGIPPNEFTNTILFDGLARQKNPIKKANASLVLKAVDRLIENNKLTQIEFNAALGALSNCNDITHAFELFERKNKGVEKDSISYLWILRACKRVESDSLFQEVIISIMEDIPARLIDAPLLFEFCKTLHSRDDNVALQKMAVLALKEYFEIDYDTDLWPKLLGSFQLLPLSHWSIDRRFPLNAPVVGLFLDNCLKSKQYSLGLQFFEYLKANKTEILDLGMYHKYMELQLKGNPLDCGDKCLEVFNEVESNPNFISFKHSLILLYKAFERQALKKANNIDKVKINEFLSKCLDVIKKNEGIYSKEFNTRLYPKKTWQFIFAIVKAANTNEALSSRMFTTIIDEYLRSFIHGEFSPSSISPTNRESRETLRFVELECIRLLNQLASRMSIPGIEEVDTSKPSLERNIFLQRRQLRQFKKMLLEHVDALQSEHPNVEDLNELDVKLKEKASKILDDHKTNEYMNYVLVR</sequence>
<dbReference type="AlphaFoldDB" id="C5DTI2"/>
<dbReference type="HOGENOM" id="CLU_029536_0_0_1"/>
<comment type="similarity">
    <text evidence="2">Belongs to the CCM1 family.</text>
</comment>
<dbReference type="InterPro" id="IPR002885">
    <property type="entry name" value="PPR_rpt"/>
</dbReference>
<evidence type="ECO:0000256" key="3">
    <source>
        <dbReference type="ARBA" id="ARBA00022737"/>
    </source>
</evidence>
<dbReference type="GO" id="GO:0005739">
    <property type="term" value="C:mitochondrion"/>
    <property type="evidence" value="ECO:0007669"/>
    <property type="project" value="UniProtKB-SubCell"/>
</dbReference>
<evidence type="ECO:0000256" key="5">
    <source>
        <dbReference type="ARBA" id="ARBA00044511"/>
    </source>
</evidence>
<dbReference type="PANTHER" id="PTHR47447:SF17">
    <property type="entry name" value="OS12G0638900 PROTEIN"/>
    <property type="match status" value="1"/>
</dbReference>
<dbReference type="InterPro" id="IPR011990">
    <property type="entry name" value="TPR-like_helical_dom_sf"/>
</dbReference>
<evidence type="ECO:0000313" key="6">
    <source>
        <dbReference type="EMBL" id="CAR27093.1"/>
    </source>
</evidence>
<comment type="subunit">
    <text evidence="5">Binds to mitochondrial small subunit 15S rRNA.</text>
</comment>
<evidence type="ECO:0000256" key="4">
    <source>
        <dbReference type="ARBA" id="ARBA00044493"/>
    </source>
</evidence>
<evidence type="ECO:0000256" key="1">
    <source>
        <dbReference type="ARBA" id="ARBA00004173"/>
    </source>
</evidence>
<accession>C5DTI2</accession>
<keyword evidence="7" id="KW-1185">Reference proteome</keyword>
<proteinExistence type="inferred from homology"/>
<dbReference type="FunCoup" id="C5DTI2">
    <property type="interactions" value="138"/>
</dbReference>
<dbReference type="Proteomes" id="UP000008536">
    <property type="component" value="Chromosome C"/>
</dbReference>
<organism evidence="6 7">
    <name type="scientific">Zygosaccharomyces rouxii (strain ATCC 2623 / CBS 732 / NBRC 1130 / NCYC 568 / NRRL Y-229)</name>
    <dbReference type="NCBI Taxonomy" id="559307"/>
    <lineage>
        <taxon>Eukaryota</taxon>
        <taxon>Fungi</taxon>
        <taxon>Dikarya</taxon>
        <taxon>Ascomycota</taxon>
        <taxon>Saccharomycotina</taxon>
        <taxon>Saccharomycetes</taxon>
        <taxon>Saccharomycetales</taxon>
        <taxon>Saccharomycetaceae</taxon>
        <taxon>Zygosaccharomyces</taxon>
    </lineage>
</organism>
<evidence type="ECO:0000256" key="2">
    <source>
        <dbReference type="ARBA" id="ARBA00006192"/>
    </source>
</evidence>
<comment type="subcellular location">
    <subcellularLocation>
        <location evidence="1">Mitochondrion</location>
    </subcellularLocation>
</comment>
<dbReference type="EMBL" id="CU928175">
    <property type="protein sequence ID" value="CAR27093.1"/>
    <property type="molecule type" value="Genomic_DNA"/>
</dbReference>
<evidence type="ECO:0000313" key="7">
    <source>
        <dbReference type="Proteomes" id="UP000008536"/>
    </source>
</evidence>
<name>C5DTI2_ZYGRC</name>
<gene>
    <name evidence="6" type="ordered locus">ZYRO0C08778g</name>
</gene>
<protein>
    <submittedName>
        <fullName evidence="6">ZYRO0C08778p</fullName>
    </submittedName>
</protein>
<dbReference type="PANTHER" id="PTHR47447">
    <property type="entry name" value="OS03G0856100 PROTEIN"/>
    <property type="match status" value="1"/>
</dbReference>
<dbReference type="Gene3D" id="1.25.40.10">
    <property type="entry name" value="Tetratricopeptide repeat domain"/>
    <property type="match status" value="1"/>
</dbReference>
<reference evidence="6 7" key="1">
    <citation type="journal article" date="2009" name="Genome Res.">
        <title>Comparative genomics of protoploid Saccharomycetaceae.</title>
        <authorList>
            <consortium name="The Genolevures Consortium"/>
            <person name="Souciet J.-L."/>
            <person name="Dujon B."/>
            <person name="Gaillardin C."/>
            <person name="Johnston M."/>
            <person name="Baret P.V."/>
            <person name="Cliften P."/>
            <person name="Sherman D.J."/>
            <person name="Weissenbach J."/>
            <person name="Westhof E."/>
            <person name="Wincker P."/>
            <person name="Jubin C."/>
            <person name="Poulain J."/>
            <person name="Barbe V."/>
            <person name="Segurens B."/>
            <person name="Artiguenave F."/>
            <person name="Anthouard V."/>
            <person name="Vacherie B."/>
            <person name="Val M.-E."/>
            <person name="Fulton R.S."/>
            <person name="Minx P."/>
            <person name="Wilson R."/>
            <person name="Durrens P."/>
            <person name="Jean G."/>
            <person name="Marck C."/>
            <person name="Martin T."/>
            <person name="Nikolski M."/>
            <person name="Rolland T."/>
            <person name="Seret M.-L."/>
            <person name="Casaregola S."/>
            <person name="Despons L."/>
            <person name="Fairhead C."/>
            <person name="Fischer G."/>
            <person name="Lafontaine I."/>
            <person name="Leh V."/>
            <person name="Lemaire M."/>
            <person name="de Montigny J."/>
            <person name="Neuveglise C."/>
            <person name="Thierry A."/>
            <person name="Blanc-Lenfle I."/>
            <person name="Bleykasten C."/>
            <person name="Diffels J."/>
            <person name="Fritsch E."/>
            <person name="Frangeul L."/>
            <person name="Goeffon A."/>
            <person name="Jauniaux N."/>
            <person name="Kachouri-Lafond R."/>
            <person name="Payen C."/>
            <person name="Potier S."/>
            <person name="Pribylova L."/>
            <person name="Ozanne C."/>
            <person name="Richard G.-F."/>
            <person name="Sacerdot C."/>
            <person name="Straub M.-L."/>
            <person name="Talla E."/>
        </authorList>
    </citation>
    <scope>NUCLEOTIDE SEQUENCE [LARGE SCALE GENOMIC DNA]</scope>
    <source>
        <strain evidence="6 7">ATCC 2623 / CBS 732 / BCRC 21506 / NBRC 1130 / NCYC 568 / NRRL Y-229</strain>
    </source>
</reference>
<dbReference type="STRING" id="559307.C5DTI2"/>